<comment type="function">
    <text evidence="8">Methylates the carboxyl group of the C-terminal leucine residue of protein phosphatase 2A catalytic subunits to form alpha-leucine ester residues.</text>
</comment>
<keyword evidence="6 8" id="KW-0808">Transferase</keyword>
<dbReference type="PIRSF" id="PIRSF016305">
    <property type="entry name" value="LCM_mtfrase"/>
    <property type="match status" value="1"/>
</dbReference>
<evidence type="ECO:0000256" key="10">
    <source>
        <dbReference type="SAM" id="MobiDB-lite"/>
    </source>
</evidence>
<feature type="compositionally biased region" description="Low complexity" evidence="10">
    <location>
        <begin position="1"/>
        <end position="10"/>
    </location>
</feature>
<feature type="binding site" evidence="9">
    <location>
        <position position="101"/>
    </location>
    <ligand>
        <name>S-adenosyl-L-methionine</name>
        <dbReference type="ChEBI" id="CHEBI:59789"/>
    </ligand>
</feature>
<dbReference type="SUPFAM" id="SSF53335">
    <property type="entry name" value="S-adenosyl-L-methionine-dependent methyltransferases"/>
    <property type="match status" value="1"/>
</dbReference>
<reference evidence="11" key="1">
    <citation type="submission" date="2021-03" db="EMBL/GenBank/DDBJ databases">
        <title>Comparative genomics and phylogenomic investigation of the class Geoglossomycetes provide insights into ecological specialization and systematics.</title>
        <authorList>
            <person name="Melie T."/>
            <person name="Pirro S."/>
            <person name="Miller A.N."/>
            <person name="Quandt A."/>
        </authorList>
    </citation>
    <scope>NUCLEOTIDE SEQUENCE</scope>
    <source>
        <strain evidence="11">GBOQ0MN5Z8</strain>
    </source>
</reference>
<evidence type="ECO:0000256" key="4">
    <source>
        <dbReference type="ARBA" id="ARBA00017497"/>
    </source>
</evidence>
<evidence type="ECO:0000256" key="5">
    <source>
        <dbReference type="ARBA" id="ARBA00022603"/>
    </source>
</evidence>
<dbReference type="Pfam" id="PF04072">
    <property type="entry name" value="LCM"/>
    <property type="match status" value="1"/>
</dbReference>
<evidence type="ECO:0000256" key="9">
    <source>
        <dbReference type="PIRSR" id="PIRSR016305-1"/>
    </source>
</evidence>
<dbReference type="EC" id="2.1.1.233" evidence="3 8"/>
<dbReference type="AlphaFoldDB" id="A0A9P8L1R8"/>
<keyword evidence="5 8" id="KW-0489">Methyltransferase</keyword>
<evidence type="ECO:0000313" key="11">
    <source>
        <dbReference type="EMBL" id="KAH0537724.1"/>
    </source>
</evidence>
<feature type="binding site" evidence="9">
    <location>
        <begin position="210"/>
        <end position="211"/>
    </location>
    <ligand>
        <name>S-adenosyl-L-methionine</name>
        <dbReference type="ChEBI" id="CHEBI:59789"/>
    </ligand>
</feature>
<evidence type="ECO:0000256" key="7">
    <source>
        <dbReference type="ARBA" id="ARBA00022691"/>
    </source>
</evidence>
<comment type="similarity">
    <text evidence="2 8">Belongs to the methyltransferase superfamily. LCMT family.</text>
</comment>
<dbReference type="PANTHER" id="PTHR13600">
    <property type="entry name" value="LEUCINE CARBOXYL METHYLTRANSFERASE"/>
    <property type="match status" value="1"/>
</dbReference>
<evidence type="ECO:0000313" key="12">
    <source>
        <dbReference type="Proteomes" id="UP000698800"/>
    </source>
</evidence>
<name>A0A9P8L1R8_9PEZI</name>
<dbReference type="PANTHER" id="PTHR13600:SF21">
    <property type="entry name" value="LEUCINE CARBOXYL METHYLTRANSFERASE 1"/>
    <property type="match status" value="1"/>
</dbReference>
<proteinExistence type="inferred from homology"/>
<evidence type="ECO:0000256" key="1">
    <source>
        <dbReference type="ARBA" id="ARBA00000724"/>
    </source>
</evidence>
<dbReference type="Proteomes" id="UP000698800">
    <property type="component" value="Unassembled WGS sequence"/>
</dbReference>
<feature type="compositionally biased region" description="Polar residues" evidence="10">
    <location>
        <begin position="32"/>
        <end position="42"/>
    </location>
</feature>
<keyword evidence="12" id="KW-1185">Reference proteome</keyword>
<feature type="binding site" evidence="9">
    <location>
        <position position="243"/>
    </location>
    <ligand>
        <name>S-adenosyl-L-methionine</name>
        <dbReference type="ChEBI" id="CHEBI:59789"/>
    </ligand>
</feature>
<sequence>MSSSSSSSSSIPNLYTLRGSRGRGGRGAFRRTNNTSSGQTPPVINRDLPIQQTDQDASVARMSAVQMGYLEDEFAGCFLSAGKSGAGERRMPIINRGTYVRTTSLDHLISLFLTPNPQTPKQILSLGAGSDTRFFRILSRSQPQPQPLTYHELDFPPLTRQKIHSISQNERLLGMIRRHAEARGGGTGEVEIDLERGSLYSPGYNIHPVDLRTLLAPQAQAQAQAQPQLKNLDLQTPTLVLSECLLCYLPSPSALLAHLTTSLFPPQTPLSVVIYEPLAPPTSFSRTMTANLSLRGIALSLLPSLGAQVQRLGGAGLGTGAGAGDVEFLWERWVAGAEKERVGGLEMWDEIEEWGLIGRHYCVVWGWRKGDAGEDPFGAWREVPSQESVG</sequence>
<feature type="region of interest" description="Disordered" evidence="10">
    <location>
        <begin position="1"/>
        <end position="48"/>
    </location>
</feature>
<dbReference type="EMBL" id="JAGHQL010000133">
    <property type="protein sequence ID" value="KAH0537724.1"/>
    <property type="molecule type" value="Genomic_DNA"/>
</dbReference>
<accession>A0A9P8L1R8</accession>
<feature type="binding site" evidence="9">
    <location>
        <position position="127"/>
    </location>
    <ligand>
        <name>S-adenosyl-L-methionine</name>
        <dbReference type="ChEBI" id="CHEBI:59789"/>
    </ligand>
</feature>
<dbReference type="InterPro" id="IPR029063">
    <property type="entry name" value="SAM-dependent_MTases_sf"/>
</dbReference>
<protein>
    <recommendedName>
        <fullName evidence="4 8">Leucine carboxyl methyltransferase 1</fullName>
        <ecNumber evidence="3 8">2.1.1.233</ecNumber>
    </recommendedName>
</protein>
<dbReference type="Gene3D" id="3.40.50.150">
    <property type="entry name" value="Vaccinia Virus protein VP39"/>
    <property type="match status" value="1"/>
</dbReference>
<comment type="caution">
    <text evidence="11">The sequence shown here is derived from an EMBL/GenBank/DDBJ whole genome shotgun (WGS) entry which is preliminary data.</text>
</comment>
<gene>
    <name evidence="11" type="ORF">FGG08_005531</name>
</gene>
<evidence type="ECO:0000256" key="6">
    <source>
        <dbReference type="ARBA" id="ARBA00022679"/>
    </source>
</evidence>
<comment type="catalytic activity">
    <reaction evidence="1 8">
        <text>[phosphatase 2A protein]-C-terminal L-leucine + S-adenosyl-L-methionine = [phosphatase 2A protein]-C-terminal L-leucine methyl ester + S-adenosyl-L-homocysteine</text>
        <dbReference type="Rhea" id="RHEA:48544"/>
        <dbReference type="Rhea" id="RHEA-COMP:12134"/>
        <dbReference type="Rhea" id="RHEA-COMP:12135"/>
        <dbReference type="ChEBI" id="CHEBI:57856"/>
        <dbReference type="ChEBI" id="CHEBI:59789"/>
        <dbReference type="ChEBI" id="CHEBI:90516"/>
        <dbReference type="ChEBI" id="CHEBI:90517"/>
        <dbReference type="EC" id="2.1.1.233"/>
    </reaction>
</comment>
<dbReference type="InterPro" id="IPR016651">
    <property type="entry name" value="LCMT1"/>
</dbReference>
<keyword evidence="7 8" id="KW-0949">S-adenosyl-L-methionine</keyword>
<dbReference type="GO" id="GO:0032259">
    <property type="term" value="P:methylation"/>
    <property type="evidence" value="ECO:0007669"/>
    <property type="project" value="UniProtKB-KW"/>
</dbReference>
<dbReference type="OrthoDB" id="203237at2759"/>
<dbReference type="InterPro" id="IPR007213">
    <property type="entry name" value="Ppm1/Ppm2/Tcmp"/>
</dbReference>
<evidence type="ECO:0000256" key="8">
    <source>
        <dbReference type="PIRNR" id="PIRNR016305"/>
    </source>
</evidence>
<evidence type="ECO:0000256" key="3">
    <source>
        <dbReference type="ARBA" id="ARBA00012834"/>
    </source>
</evidence>
<evidence type="ECO:0000256" key="2">
    <source>
        <dbReference type="ARBA" id="ARBA00010703"/>
    </source>
</evidence>
<organism evidence="11 12">
    <name type="scientific">Glutinoglossum americanum</name>
    <dbReference type="NCBI Taxonomy" id="1670608"/>
    <lineage>
        <taxon>Eukaryota</taxon>
        <taxon>Fungi</taxon>
        <taxon>Dikarya</taxon>
        <taxon>Ascomycota</taxon>
        <taxon>Pezizomycotina</taxon>
        <taxon>Geoglossomycetes</taxon>
        <taxon>Geoglossales</taxon>
        <taxon>Geoglossaceae</taxon>
        <taxon>Glutinoglossum</taxon>
    </lineage>
</organism>
<dbReference type="GO" id="GO:0018423">
    <property type="term" value="F:protein C-terminal leucine carboxyl O-methyltransferase activity"/>
    <property type="evidence" value="ECO:0007669"/>
    <property type="project" value="UniProtKB-EC"/>
</dbReference>